<evidence type="ECO:0000256" key="10">
    <source>
        <dbReference type="ARBA" id="ARBA00022840"/>
    </source>
</evidence>
<dbReference type="NCBIfam" id="TIGR00682">
    <property type="entry name" value="lpxK"/>
    <property type="match status" value="1"/>
</dbReference>
<dbReference type="SUPFAM" id="SSF52540">
    <property type="entry name" value="P-loop containing nucleoside triphosphate hydrolases"/>
    <property type="match status" value="1"/>
</dbReference>
<keyword evidence="15" id="KW-1185">Reference proteome</keyword>
<evidence type="ECO:0000256" key="1">
    <source>
        <dbReference type="ARBA" id="ARBA00002274"/>
    </source>
</evidence>
<dbReference type="InterPro" id="IPR003758">
    <property type="entry name" value="LpxK"/>
</dbReference>
<evidence type="ECO:0000256" key="8">
    <source>
        <dbReference type="ARBA" id="ARBA00022741"/>
    </source>
</evidence>
<evidence type="ECO:0000313" key="14">
    <source>
        <dbReference type="EMBL" id="MCG5031756.1"/>
    </source>
</evidence>
<keyword evidence="6 13" id="KW-0441">Lipid A biosynthesis</keyword>
<keyword evidence="7 13" id="KW-0808">Transferase</keyword>
<comment type="function">
    <text evidence="1 13">Transfers the gamma-phosphate of ATP to the 4'-position of a tetraacyldisaccharide 1-phosphate intermediate (termed DS-1-P) to form tetraacyldisaccharide 1,4'-bis-phosphate (lipid IVA).</text>
</comment>
<keyword evidence="10 13" id="KW-0067">ATP-binding</keyword>
<dbReference type="GO" id="GO:0009029">
    <property type="term" value="F:lipid-A 4'-kinase activity"/>
    <property type="evidence" value="ECO:0007669"/>
    <property type="project" value="UniProtKB-EC"/>
</dbReference>
<evidence type="ECO:0000256" key="9">
    <source>
        <dbReference type="ARBA" id="ARBA00022777"/>
    </source>
</evidence>
<keyword evidence="8 13" id="KW-0547">Nucleotide-binding</keyword>
<evidence type="ECO:0000256" key="13">
    <source>
        <dbReference type="HAMAP-Rule" id="MF_00409"/>
    </source>
</evidence>
<protein>
    <recommendedName>
        <fullName evidence="4 13">Tetraacyldisaccharide 4'-kinase</fullName>
        <ecNumber evidence="3 13">2.7.1.130</ecNumber>
    </recommendedName>
    <alternativeName>
        <fullName evidence="12 13">Lipid A 4'-kinase</fullName>
    </alternativeName>
</protein>
<dbReference type="Pfam" id="PF02606">
    <property type="entry name" value="LpxK"/>
    <property type="match status" value="1"/>
</dbReference>
<evidence type="ECO:0000256" key="2">
    <source>
        <dbReference type="ARBA" id="ARBA00004870"/>
    </source>
</evidence>
<comment type="catalytic activity">
    <reaction evidence="13">
        <text>a lipid A disaccharide + ATP = a lipid IVA + ADP + H(+)</text>
        <dbReference type="Rhea" id="RHEA:67840"/>
        <dbReference type="ChEBI" id="CHEBI:15378"/>
        <dbReference type="ChEBI" id="CHEBI:30616"/>
        <dbReference type="ChEBI" id="CHEBI:176343"/>
        <dbReference type="ChEBI" id="CHEBI:176425"/>
        <dbReference type="ChEBI" id="CHEBI:456216"/>
        <dbReference type="EC" id="2.7.1.130"/>
    </reaction>
</comment>
<dbReference type="Proteomes" id="UP001297600">
    <property type="component" value="Unassembled WGS sequence"/>
</dbReference>
<evidence type="ECO:0000256" key="7">
    <source>
        <dbReference type="ARBA" id="ARBA00022679"/>
    </source>
</evidence>
<keyword evidence="11 13" id="KW-0443">Lipid metabolism</keyword>
<comment type="similarity">
    <text evidence="13">Belongs to the LpxK family.</text>
</comment>
<evidence type="ECO:0000256" key="6">
    <source>
        <dbReference type="ARBA" id="ARBA00022556"/>
    </source>
</evidence>
<feature type="binding site" evidence="13">
    <location>
        <begin position="65"/>
        <end position="72"/>
    </location>
    <ligand>
        <name>ATP</name>
        <dbReference type="ChEBI" id="CHEBI:30616"/>
    </ligand>
</feature>
<evidence type="ECO:0000256" key="5">
    <source>
        <dbReference type="ARBA" id="ARBA00022516"/>
    </source>
</evidence>
<reference evidence="14 15" key="1">
    <citation type="submission" date="2022-02" db="EMBL/GenBank/DDBJ databases">
        <title>Mesosutterella porci, a novel member of the family Sutterellaceae from pig feces.</title>
        <authorList>
            <person name="Wylensek D."/>
            <person name="Clavel T."/>
        </authorList>
    </citation>
    <scope>NUCLEOTIDE SEQUENCE [LARGE SCALE GENOMIC DNA]</scope>
    <source>
        <strain evidence="15">oilRF-744-wt-GAM-9</strain>
    </source>
</reference>
<proteinExistence type="inferred from homology"/>
<keyword evidence="9 13" id="KW-0418">Kinase</keyword>
<gene>
    <name evidence="13 14" type="primary">lpxK</name>
    <name evidence="14" type="ORF">MAF45_09935</name>
</gene>
<sequence>MPRSRALNARAKLESWVHRQWSRKGIIPWLLSPLSFIFLCVTQCRCRDAVPRRLPVPVVVVGNIYVGGTGKTPVTIALAKQMAARGWRPGVISRGYGRREDPPLLISPETTAASSGDEPLLIARKALVPVAVGQDRVEAGRLLLKSHPEVNLIISDDGLQHYGIARDVELCVIGARGLGNEWVLPAGPLREPPSRLDHVDAIILNSTGEVLATRTPRFAAAPSLASCRSLATGETADIDELAERMRGRKTAAAAGIAAPSRFFSMLRAHGFVCSETLELGDHFDYAVNPFKALQADCILITEKDAVKCRQIPEISSDARIWVAQYDITLENYLIELIERKIREHFPRKEEKPHGSQNH</sequence>
<dbReference type="EC" id="2.7.1.130" evidence="3 13"/>
<keyword evidence="5 13" id="KW-0444">Lipid biosynthesis</keyword>
<dbReference type="PANTHER" id="PTHR42724:SF1">
    <property type="entry name" value="TETRAACYLDISACCHARIDE 4'-KINASE, MITOCHONDRIAL-RELATED"/>
    <property type="match status" value="1"/>
</dbReference>
<organism evidence="14 15">
    <name type="scientific">Mesosutterella porci</name>
    <dbReference type="NCBI Taxonomy" id="2915351"/>
    <lineage>
        <taxon>Bacteria</taxon>
        <taxon>Pseudomonadati</taxon>
        <taxon>Pseudomonadota</taxon>
        <taxon>Betaproteobacteria</taxon>
        <taxon>Burkholderiales</taxon>
        <taxon>Sutterellaceae</taxon>
        <taxon>Mesosutterella</taxon>
    </lineage>
</organism>
<evidence type="ECO:0000256" key="3">
    <source>
        <dbReference type="ARBA" id="ARBA00012071"/>
    </source>
</evidence>
<accession>A0ABS9MT01</accession>
<dbReference type="InterPro" id="IPR027417">
    <property type="entry name" value="P-loop_NTPase"/>
</dbReference>
<dbReference type="PANTHER" id="PTHR42724">
    <property type="entry name" value="TETRAACYLDISACCHARIDE 4'-KINASE"/>
    <property type="match status" value="1"/>
</dbReference>
<dbReference type="RefSeq" id="WP_237980252.1">
    <property type="nucleotide sequence ID" value="NZ_JAKNCT010000013.1"/>
</dbReference>
<evidence type="ECO:0000256" key="12">
    <source>
        <dbReference type="ARBA" id="ARBA00029757"/>
    </source>
</evidence>
<name>A0ABS9MT01_9BURK</name>
<evidence type="ECO:0000256" key="4">
    <source>
        <dbReference type="ARBA" id="ARBA00016436"/>
    </source>
</evidence>
<evidence type="ECO:0000313" key="15">
    <source>
        <dbReference type="Proteomes" id="UP001297600"/>
    </source>
</evidence>
<comment type="pathway">
    <text evidence="2 13">Glycolipid biosynthesis; lipid IV(A) biosynthesis; lipid IV(A) from (3R)-3-hydroxytetradecanoyl-[acyl-carrier-protein] and UDP-N-acetyl-alpha-D-glucosamine: step 6/6.</text>
</comment>
<evidence type="ECO:0000256" key="11">
    <source>
        <dbReference type="ARBA" id="ARBA00023098"/>
    </source>
</evidence>
<dbReference type="EMBL" id="JAKNCT010000013">
    <property type="protein sequence ID" value="MCG5031756.1"/>
    <property type="molecule type" value="Genomic_DNA"/>
</dbReference>
<dbReference type="HAMAP" id="MF_00409">
    <property type="entry name" value="LpxK"/>
    <property type="match status" value="1"/>
</dbReference>
<comment type="caution">
    <text evidence="14">The sequence shown here is derived from an EMBL/GenBank/DDBJ whole genome shotgun (WGS) entry which is preliminary data.</text>
</comment>